<dbReference type="RefSeq" id="WP_090191815.1">
    <property type="nucleotide sequence ID" value="NZ_FOTF01000036.1"/>
</dbReference>
<dbReference type="STRING" id="195913.SAMN04488004_1367"/>
<dbReference type="InterPro" id="IPR029044">
    <property type="entry name" value="Nucleotide-diphossugar_trans"/>
</dbReference>
<proteinExistence type="predicted"/>
<keyword evidence="3" id="KW-1185">Reference proteome</keyword>
<dbReference type="Pfam" id="PF00535">
    <property type="entry name" value="Glycos_transf_2"/>
    <property type="match status" value="1"/>
</dbReference>
<dbReference type="AlphaFoldDB" id="A0A1I4JEW2"/>
<gene>
    <name evidence="2" type="ORF">SAMN04488004_1367</name>
</gene>
<dbReference type="OrthoDB" id="5148555at2"/>
<dbReference type="Gene3D" id="3.90.550.60">
    <property type="match status" value="1"/>
</dbReference>
<evidence type="ECO:0000313" key="3">
    <source>
        <dbReference type="Proteomes" id="UP000199550"/>
    </source>
</evidence>
<dbReference type="Proteomes" id="UP000199550">
    <property type="component" value="Unassembled WGS sequence"/>
</dbReference>
<evidence type="ECO:0000313" key="2">
    <source>
        <dbReference type="EMBL" id="SFL64753.1"/>
    </source>
</evidence>
<sequence length="587" mass="64366">MTRHIFQQLMLPDPDLPNAPDVFVRLSQGAALKDGNVTLPASGAQLQVDTYANLFNLGTWAAHAPVTDLALELAGTGPVSLHLWQVTQKGEQTLIQTDVTLTQGGNRLPITPAAPDGLLMWSLTARGPAHLNSAAITARAPVAAPIKLAIVITTFGREDAVRATATRIAAFLGAGQLPHAHLFVIDNGRSVTLPDHPDVTLIPNRNLGGAGGFARGLAAARGAGSFSHVLFMDDDAAFQMENLTRTAAFLRHAADPATALAGAMVSAVRPHELWENGATFDQVARSRFKGTDLRNADEVTAMELATPETPDIGFYGAWWYFAFPIAAVRHDPFPFFVRGDDVWFGLSNPFRIATLNGVMSLQDDFSAKSSPQTAYLDMRYILVVNMTRPTRGRGPFGIIALAMRQILYCASHLHYEAASAQLTAWQDVLDGPDFFARNIDMADKRSQIAALTQTERWGPLPADLPPQAPKVPMTTARKIVQRLTLNGHLLPGARWWGRDVTIPLQDRSSLWCLRYAKRGVFLDDAGRAYTVTHSKLTFARLMGRSLRLALRFLIAWPRLSRDYRAAMNTMTTPAFWKDQFAVFPDKR</sequence>
<reference evidence="2 3" key="1">
    <citation type="submission" date="2016-10" db="EMBL/GenBank/DDBJ databases">
        <authorList>
            <person name="de Groot N.N."/>
        </authorList>
    </citation>
    <scope>NUCLEOTIDE SEQUENCE [LARGE SCALE GENOMIC DNA]</scope>
    <source>
        <strain evidence="2 3">DSM 16199</strain>
    </source>
</reference>
<dbReference type="EMBL" id="FOTF01000036">
    <property type="protein sequence ID" value="SFL64753.1"/>
    <property type="molecule type" value="Genomic_DNA"/>
</dbReference>
<keyword evidence="2" id="KW-0808">Transferase</keyword>
<accession>A0A1I4JEW2</accession>
<feature type="domain" description="Glycosyltransferase 2-like" evidence="1">
    <location>
        <begin position="150"/>
        <end position="252"/>
    </location>
</feature>
<dbReference type="SUPFAM" id="SSF53448">
    <property type="entry name" value="Nucleotide-diphospho-sugar transferases"/>
    <property type="match status" value="1"/>
</dbReference>
<organism evidence="2 3">
    <name type="scientific">Loktanella salsilacus</name>
    <dbReference type="NCBI Taxonomy" id="195913"/>
    <lineage>
        <taxon>Bacteria</taxon>
        <taxon>Pseudomonadati</taxon>
        <taxon>Pseudomonadota</taxon>
        <taxon>Alphaproteobacteria</taxon>
        <taxon>Rhodobacterales</taxon>
        <taxon>Roseobacteraceae</taxon>
        <taxon>Loktanella</taxon>
    </lineage>
</organism>
<dbReference type="GO" id="GO:0016740">
    <property type="term" value="F:transferase activity"/>
    <property type="evidence" value="ECO:0007669"/>
    <property type="project" value="UniProtKB-KW"/>
</dbReference>
<evidence type="ECO:0000259" key="1">
    <source>
        <dbReference type="Pfam" id="PF00535"/>
    </source>
</evidence>
<name>A0A1I4JEW2_9RHOB</name>
<dbReference type="InterPro" id="IPR001173">
    <property type="entry name" value="Glyco_trans_2-like"/>
</dbReference>
<protein>
    <submittedName>
        <fullName evidence="2">Glycosyltransferase, GT2 family</fullName>
    </submittedName>
</protein>